<feature type="non-terminal residue" evidence="3">
    <location>
        <position position="1"/>
    </location>
</feature>
<keyword evidence="2" id="KW-1185">Reference proteome</keyword>
<reference evidence="3" key="1">
    <citation type="submission" date="2025-08" db="UniProtKB">
        <authorList>
            <consortium name="RefSeq"/>
        </authorList>
    </citation>
    <scope>IDENTIFICATION</scope>
    <source>
        <tissue evidence="3">Muscle</tissue>
    </source>
</reference>
<dbReference type="KEGG" id="ncc:104964114"/>
<gene>
    <name evidence="3" type="primary">LOC104964114</name>
</gene>
<feature type="compositionally biased region" description="Polar residues" evidence="1">
    <location>
        <begin position="100"/>
        <end position="116"/>
    </location>
</feature>
<dbReference type="OrthoDB" id="10510975at2759"/>
<dbReference type="Proteomes" id="UP000504611">
    <property type="component" value="Unplaced"/>
</dbReference>
<feature type="compositionally biased region" description="Pro residues" evidence="1">
    <location>
        <begin position="1"/>
        <end position="10"/>
    </location>
</feature>
<feature type="compositionally biased region" description="Polar residues" evidence="1">
    <location>
        <begin position="17"/>
        <end position="31"/>
    </location>
</feature>
<dbReference type="GeneID" id="104964114"/>
<evidence type="ECO:0000256" key="1">
    <source>
        <dbReference type="SAM" id="MobiDB-lite"/>
    </source>
</evidence>
<name>A0A6I9Q0S5_9TELE</name>
<evidence type="ECO:0000313" key="3">
    <source>
        <dbReference type="RefSeq" id="XP_010791141.1"/>
    </source>
</evidence>
<accession>A0A6I9Q0S5</accession>
<evidence type="ECO:0000313" key="2">
    <source>
        <dbReference type="Proteomes" id="UP000504611"/>
    </source>
</evidence>
<proteinExistence type="predicted"/>
<feature type="compositionally biased region" description="Low complexity" evidence="1">
    <location>
        <begin position="76"/>
        <end position="94"/>
    </location>
</feature>
<feature type="region of interest" description="Disordered" evidence="1">
    <location>
        <begin position="1"/>
        <end position="120"/>
    </location>
</feature>
<dbReference type="AlphaFoldDB" id="A0A6I9Q0S5"/>
<protein>
    <submittedName>
        <fullName evidence="3">Roundabout homolog 3-like</fullName>
    </submittedName>
</protein>
<organism evidence="2 3">
    <name type="scientific">Notothenia coriiceps</name>
    <name type="common">black rockcod</name>
    <dbReference type="NCBI Taxonomy" id="8208"/>
    <lineage>
        <taxon>Eukaryota</taxon>
        <taxon>Metazoa</taxon>
        <taxon>Chordata</taxon>
        <taxon>Craniata</taxon>
        <taxon>Vertebrata</taxon>
        <taxon>Euteleostomi</taxon>
        <taxon>Actinopterygii</taxon>
        <taxon>Neopterygii</taxon>
        <taxon>Teleostei</taxon>
        <taxon>Neoteleostei</taxon>
        <taxon>Acanthomorphata</taxon>
        <taxon>Eupercaria</taxon>
        <taxon>Perciformes</taxon>
        <taxon>Notothenioidei</taxon>
        <taxon>Nototheniidae</taxon>
        <taxon>Notothenia</taxon>
    </lineage>
</organism>
<dbReference type="RefSeq" id="XP_010791141.1">
    <property type="nucleotide sequence ID" value="XM_010792839.1"/>
</dbReference>
<sequence length="140" mass="15032">LPPPPEPPPGGERLQGLQGSMEASNAVNVALSSLERSEYSSQRKGSAHRHIENEDPLPYSSKVLHLSRSQMSSNCSTTGSSSSRGSTGSRGPPSARKYTESNSGINVLPQDTSTAGSGIKPQPSEVVYYTIYCIYYMGWH</sequence>